<organism evidence="1 2">
    <name type="scientific">Paenibacillus borealis</name>
    <dbReference type="NCBI Taxonomy" id="160799"/>
    <lineage>
        <taxon>Bacteria</taxon>
        <taxon>Bacillati</taxon>
        <taxon>Bacillota</taxon>
        <taxon>Bacilli</taxon>
        <taxon>Bacillales</taxon>
        <taxon>Paenibacillaceae</taxon>
        <taxon>Paenibacillus</taxon>
    </lineage>
</organism>
<reference evidence="1" key="1">
    <citation type="submission" date="2014-08" db="EMBL/GenBank/DDBJ databases">
        <title>Comparative genomics of the Paenibacillus odorifer group.</title>
        <authorList>
            <person name="den Bakker H.C."/>
            <person name="Tsai Y.-C.Y.-C."/>
            <person name="Martin N."/>
            <person name="Korlach J."/>
            <person name="Wiedmann M."/>
        </authorList>
    </citation>
    <scope>NUCLEOTIDE SEQUENCE [LARGE SCALE GENOMIC DNA]</scope>
    <source>
        <strain evidence="1">DSM 13188</strain>
    </source>
</reference>
<proteinExistence type="predicted"/>
<dbReference type="RefSeq" id="WP_042217889.1">
    <property type="nucleotide sequence ID" value="NZ_CP009285.1"/>
</dbReference>
<evidence type="ECO:0000313" key="1">
    <source>
        <dbReference type="EMBL" id="AIQ61119.1"/>
    </source>
</evidence>
<dbReference type="OrthoDB" id="9802878at2"/>
<accession>A0A089MXI9</accession>
<dbReference type="Proteomes" id="UP000029518">
    <property type="component" value="Chromosome"/>
</dbReference>
<protein>
    <recommendedName>
        <fullName evidence="3">DUF3168 domain-containing protein</fullName>
    </recommendedName>
</protein>
<gene>
    <name evidence="1" type="ORF">PBOR_32665</name>
</gene>
<dbReference type="AlphaFoldDB" id="A0A089MXI9"/>
<keyword evidence="2" id="KW-1185">Reference proteome</keyword>
<dbReference type="EMBL" id="CP009285">
    <property type="protein sequence ID" value="AIQ61119.1"/>
    <property type="molecule type" value="Genomic_DNA"/>
</dbReference>
<evidence type="ECO:0008006" key="3">
    <source>
        <dbReference type="Google" id="ProtNLM"/>
    </source>
</evidence>
<dbReference type="HOGENOM" id="CLU_1833230_0_0_9"/>
<dbReference type="KEGG" id="pbd:PBOR_32665"/>
<evidence type="ECO:0000313" key="2">
    <source>
        <dbReference type="Proteomes" id="UP000029518"/>
    </source>
</evidence>
<sequence>MTITLLIMAIQKYLKEQLADDMLPVPSVLLGYLPQSDAGNPGYPVIKIRPAEGEGDSGQGQIQIKLQFGAQSEDDTGLIDMLNLMERVRILLLRKRVLEQKFVMDASWKMKLNEEHPAADWGGELTTTWVLPQIRPEVQI</sequence>
<name>A0A089MXI9_PAEBO</name>